<evidence type="ECO:0000256" key="1">
    <source>
        <dbReference type="SAM" id="MobiDB-lite"/>
    </source>
</evidence>
<dbReference type="EMBL" id="CP029684">
    <property type="protein sequence ID" value="QAS69770.2"/>
    <property type="molecule type" value="Genomic_DNA"/>
</dbReference>
<dbReference type="Gene3D" id="2.60.40.3860">
    <property type="match status" value="1"/>
</dbReference>
<evidence type="ECO:0000313" key="4">
    <source>
        <dbReference type="Proteomes" id="UP000286907"/>
    </source>
</evidence>
<gene>
    <name evidence="3" type="ORF">DLJ48_04160</name>
</gene>
<dbReference type="InterPro" id="IPR040491">
    <property type="entry name" value="DUF5626"/>
</dbReference>
<dbReference type="Pfam" id="PF18540">
    <property type="entry name" value="DUF5626"/>
    <property type="match status" value="1"/>
</dbReference>
<keyword evidence="4" id="KW-1185">Reference proteome</keyword>
<reference evidence="3 4" key="1">
    <citation type="journal article" date="2019" name="Syst. Appl. Microbiol.">
        <title>Oenococcus sicerae sp. nov., isolated from French cider.</title>
        <authorList>
            <person name="Cousin F.J."/>
            <person name="Le Guellec R."/>
            <person name="Chagnot C."/>
            <person name="Goux D."/>
            <person name="Dalmasso M."/>
            <person name="Laplace J.M."/>
            <person name="Cretenet M."/>
        </authorList>
    </citation>
    <scope>NUCLEOTIDE SEQUENCE [LARGE SCALE GENOMIC DNA]</scope>
    <source>
        <strain evidence="3 4">UCMA 15228</strain>
    </source>
</reference>
<feature type="region of interest" description="Disordered" evidence="1">
    <location>
        <begin position="1"/>
        <end position="27"/>
    </location>
</feature>
<evidence type="ECO:0000259" key="2">
    <source>
        <dbReference type="Pfam" id="PF18540"/>
    </source>
</evidence>
<evidence type="ECO:0000313" key="3">
    <source>
        <dbReference type="EMBL" id="QAS69770.2"/>
    </source>
</evidence>
<accession>A0ABX5QLV5</accession>
<organism evidence="3 4">
    <name type="scientific">Oenococcus sicerae</name>
    <dbReference type="NCBI Taxonomy" id="2203724"/>
    <lineage>
        <taxon>Bacteria</taxon>
        <taxon>Bacillati</taxon>
        <taxon>Bacillota</taxon>
        <taxon>Bacilli</taxon>
        <taxon>Lactobacillales</taxon>
        <taxon>Lactobacillaceae</taxon>
        <taxon>Oenococcus</taxon>
    </lineage>
</organism>
<protein>
    <recommendedName>
        <fullName evidence="2">DUF5626 domain-containing protein</fullName>
    </recommendedName>
</protein>
<feature type="domain" description="DUF5626" evidence="2">
    <location>
        <begin position="4"/>
        <end position="129"/>
    </location>
</feature>
<name>A0ABX5QLV5_9LACO</name>
<sequence length="130" mass="14163">MIYDLQNNQSQSFQGVDDQGNSESITITPDAVNQNSNNYMILAVSLANRSYTISKNGLGWSVSYHISVNNNHITSAYGLKASASLGSLRDSHLSRISNREARWTADHMLPVVSTNISCTAIISNSQLLVS</sequence>
<dbReference type="Proteomes" id="UP000286907">
    <property type="component" value="Chromosome"/>
</dbReference>
<proteinExistence type="predicted"/>
<dbReference type="RefSeq" id="WP_128686186.1">
    <property type="nucleotide sequence ID" value="NZ_CP029684.2"/>
</dbReference>